<evidence type="ECO:0000256" key="1">
    <source>
        <dbReference type="SAM" id="MobiDB-lite"/>
    </source>
</evidence>
<sequence length="140" mass="15580">MAKGNLFKAILGIGGAVAAVLVTRKDSRNKLKAEYNKYKQDPQTYKNNAKDKATQLGNIANETIQEVKNNPKDYAARLKNDPKAFFEEEKSKFTDLDNKTADSIEEGKFDDEGGAAPNNNLRVVTEEDLKKNKNALSDKK</sequence>
<evidence type="ECO:0000313" key="2">
    <source>
        <dbReference type="EMBL" id="CRI29090.1"/>
    </source>
</evidence>
<reference evidence="2 3" key="1">
    <citation type="submission" date="2015-04" db="EMBL/GenBank/DDBJ databases">
        <authorList>
            <person name="Cao L."/>
            <person name="Gao C.H."/>
        </authorList>
    </citation>
    <scope>NUCLEOTIDE SEQUENCE [LARGE SCALE GENOMIC DNA]</scope>
    <source>
        <strain evidence="2 3">SH3</strain>
    </source>
</reference>
<dbReference type="EMBL" id="CVOU01000020">
    <property type="protein sequence ID" value="CRI29090.1"/>
    <property type="molecule type" value="Genomic_DNA"/>
</dbReference>
<feature type="region of interest" description="Disordered" evidence="1">
    <location>
        <begin position="96"/>
        <end position="140"/>
    </location>
</feature>
<proteinExistence type="predicted"/>
<accession>A0A7U7JV90</accession>
<protein>
    <submittedName>
        <fullName evidence="2">Putative exported protein</fullName>
    </submittedName>
</protein>
<dbReference type="RefSeq" id="WP_001051866.1">
    <property type="nucleotide sequence ID" value="NC_016941.1"/>
</dbReference>
<comment type="caution">
    <text evidence="2">The sequence shown here is derived from an EMBL/GenBank/DDBJ whole genome shotgun (WGS) entry which is preliminary data.</text>
</comment>
<evidence type="ECO:0000313" key="3">
    <source>
        <dbReference type="Proteomes" id="UP000236509"/>
    </source>
</evidence>
<dbReference type="AlphaFoldDB" id="A0A7U7JV90"/>
<gene>
    <name evidence="2" type="ORF">BN1326_80285</name>
</gene>
<dbReference type="Proteomes" id="UP000236509">
    <property type="component" value="Unassembled WGS sequence"/>
</dbReference>
<feature type="compositionally biased region" description="Basic and acidic residues" evidence="1">
    <location>
        <begin position="96"/>
        <end position="111"/>
    </location>
</feature>
<feature type="compositionally biased region" description="Basic and acidic residues" evidence="1">
    <location>
        <begin position="124"/>
        <end position="140"/>
    </location>
</feature>
<name>A0A7U7JV90_9STAP</name>
<dbReference type="GeneID" id="66839948"/>
<keyword evidence="3" id="KW-1185">Reference proteome</keyword>
<organism evidence="2 3">
    <name type="scientific">Staphylococcus argenteus</name>
    <dbReference type="NCBI Taxonomy" id="985002"/>
    <lineage>
        <taxon>Bacteria</taxon>
        <taxon>Bacillati</taxon>
        <taxon>Bacillota</taxon>
        <taxon>Bacilli</taxon>
        <taxon>Bacillales</taxon>
        <taxon>Staphylococcaceae</taxon>
        <taxon>Staphylococcus</taxon>
    </lineage>
</organism>
<dbReference type="KEGG" id="suh:SAMSHR1132_16020"/>